<evidence type="ECO:0000313" key="1">
    <source>
        <dbReference type="EMBL" id="KAE8140062.1"/>
    </source>
</evidence>
<protein>
    <submittedName>
        <fullName evidence="1">Uncharacterized protein</fullName>
    </submittedName>
</protein>
<organism evidence="1 2">
    <name type="scientific">Aspergillus pseudotamarii</name>
    <dbReference type="NCBI Taxonomy" id="132259"/>
    <lineage>
        <taxon>Eukaryota</taxon>
        <taxon>Fungi</taxon>
        <taxon>Dikarya</taxon>
        <taxon>Ascomycota</taxon>
        <taxon>Pezizomycotina</taxon>
        <taxon>Eurotiomycetes</taxon>
        <taxon>Eurotiomycetidae</taxon>
        <taxon>Eurotiales</taxon>
        <taxon>Aspergillaceae</taxon>
        <taxon>Aspergillus</taxon>
        <taxon>Aspergillus subgen. Circumdati</taxon>
    </lineage>
</organism>
<evidence type="ECO:0000313" key="2">
    <source>
        <dbReference type="Proteomes" id="UP000325672"/>
    </source>
</evidence>
<accession>A0A5N6SZK7</accession>
<sequence length="85" mass="9456">MSVESPVKCAQEKPPRGFRGCHRWHKVHHYFIFSGSFESAVITSLYTVQPGGLVTMIMRANLEGMNCPTCQEELSGLQQRSATLG</sequence>
<keyword evidence="2" id="KW-1185">Reference proteome</keyword>
<reference evidence="1 2" key="1">
    <citation type="submission" date="2019-04" db="EMBL/GenBank/DDBJ databases">
        <title>Friends and foes A comparative genomics study of 23 Aspergillus species from section Flavi.</title>
        <authorList>
            <consortium name="DOE Joint Genome Institute"/>
            <person name="Kjaerbolling I."/>
            <person name="Vesth T."/>
            <person name="Frisvad J.C."/>
            <person name="Nybo J.L."/>
            <person name="Theobald S."/>
            <person name="Kildgaard S."/>
            <person name="Isbrandt T."/>
            <person name="Kuo A."/>
            <person name="Sato A."/>
            <person name="Lyhne E.K."/>
            <person name="Kogle M.E."/>
            <person name="Wiebenga A."/>
            <person name="Kun R.S."/>
            <person name="Lubbers R.J."/>
            <person name="Makela M.R."/>
            <person name="Barry K."/>
            <person name="Chovatia M."/>
            <person name="Clum A."/>
            <person name="Daum C."/>
            <person name="Haridas S."/>
            <person name="He G."/>
            <person name="LaButti K."/>
            <person name="Lipzen A."/>
            <person name="Mondo S."/>
            <person name="Riley R."/>
            <person name="Salamov A."/>
            <person name="Simmons B.A."/>
            <person name="Magnuson J.K."/>
            <person name="Henrissat B."/>
            <person name="Mortensen U.H."/>
            <person name="Larsen T.O."/>
            <person name="Devries R.P."/>
            <person name="Grigoriev I.V."/>
            <person name="Machida M."/>
            <person name="Baker S.E."/>
            <person name="Andersen M.R."/>
        </authorList>
    </citation>
    <scope>NUCLEOTIDE SEQUENCE [LARGE SCALE GENOMIC DNA]</scope>
    <source>
        <strain evidence="1 2">CBS 117625</strain>
    </source>
</reference>
<name>A0A5N6SZK7_ASPPS</name>
<gene>
    <name evidence="1" type="ORF">BDV38DRAFT_240923</name>
</gene>
<dbReference type="RefSeq" id="XP_031916125.1">
    <property type="nucleotide sequence ID" value="XM_032053956.1"/>
</dbReference>
<dbReference type="Proteomes" id="UP000325672">
    <property type="component" value="Unassembled WGS sequence"/>
</dbReference>
<dbReference type="EMBL" id="ML743563">
    <property type="protein sequence ID" value="KAE8140062.1"/>
    <property type="molecule type" value="Genomic_DNA"/>
</dbReference>
<dbReference type="AlphaFoldDB" id="A0A5N6SZK7"/>
<proteinExistence type="predicted"/>
<dbReference type="GeneID" id="43638166"/>
<dbReference type="OrthoDB" id="10315557at2759"/>